<organism evidence="2 3">
    <name type="scientific">Parvularcula mediterranea</name>
    <dbReference type="NCBI Taxonomy" id="2732508"/>
    <lineage>
        <taxon>Bacteria</taxon>
        <taxon>Pseudomonadati</taxon>
        <taxon>Pseudomonadota</taxon>
        <taxon>Alphaproteobacteria</taxon>
        <taxon>Parvularculales</taxon>
        <taxon>Parvularculaceae</taxon>
        <taxon>Parvularcula</taxon>
    </lineage>
</organism>
<accession>A0A7Y3W5F8</accession>
<sequence>MQQPSGTHLAQINIARGFAAVDSPEMKGFAERIDAVNAIAERSEGFVWRFTGETGQATDVRFTNDPRDLLNISVWETPKHLADFVFNTAHRKVYARKAEWFEAPKGPTFAMWWIKAGEIPTPGEALDRLEHLRAHGSSPEAFTWADLPEAKAILERRCA</sequence>
<dbReference type="Pfam" id="PF11695">
    <property type="entry name" value="DUF3291"/>
    <property type="match status" value="1"/>
</dbReference>
<evidence type="ECO:0000313" key="2">
    <source>
        <dbReference type="EMBL" id="NNU16463.1"/>
    </source>
</evidence>
<reference evidence="2 3" key="1">
    <citation type="submission" date="2020-05" db="EMBL/GenBank/DDBJ databases">
        <title>Parvularcula mediterraneae sp. nov., isolated from polypropylene straw from shallow seawater of the seashore of Laganas in Zakynthos island, Greece.</title>
        <authorList>
            <person name="Szabo I."/>
            <person name="Al-Omari J."/>
            <person name="Rado J."/>
            <person name="Szerdahelyi G.S."/>
        </authorList>
    </citation>
    <scope>NUCLEOTIDE SEQUENCE [LARGE SCALE GENOMIC DNA]</scope>
    <source>
        <strain evidence="2 3">ZS-1/3</strain>
    </source>
</reference>
<dbReference type="SUPFAM" id="SSF54909">
    <property type="entry name" value="Dimeric alpha+beta barrel"/>
    <property type="match status" value="1"/>
</dbReference>
<dbReference type="InterPro" id="IPR021708">
    <property type="entry name" value="DUF3291"/>
</dbReference>
<comment type="caution">
    <text evidence="2">The sequence shown here is derived from an EMBL/GenBank/DDBJ whole genome shotgun (WGS) entry which is preliminary data.</text>
</comment>
<dbReference type="Proteomes" id="UP000536835">
    <property type="component" value="Unassembled WGS sequence"/>
</dbReference>
<proteinExistence type="predicted"/>
<gene>
    <name evidence="2" type="ORF">HK107_09040</name>
</gene>
<dbReference type="AlphaFoldDB" id="A0A7Y3W5F8"/>
<dbReference type="RefSeq" id="WP_173198936.1">
    <property type="nucleotide sequence ID" value="NZ_JABFCX010000003.1"/>
</dbReference>
<dbReference type="EMBL" id="JABFCX010000003">
    <property type="protein sequence ID" value="NNU16463.1"/>
    <property type="molecule type" value="Genomic_DNA"/>
</dbReference>
<protein>
    <submittedName>
        <fullName evidence="2">DUF3291 domain-containing protein</fullName>
    </submittedName>
</protein>
<keyword evidence="3" id="KW-1185">Reference proteome</keyword>
<evidence type="ECO:0000313" key="3">
    <source>
        <dbReference type="Proteomes" id="UP000536835"/>
    </source>
</evidence>
<evidence type="ECO:0000259" key="1">
    <source>
        <dbReference type="Pfam" id="PF11695"/>
    </source>
</evidence>
<feature type="domain" description="DUF3291" evidence="1">
    <location>
        <begin position="9"/>
        <end position="145"/>
    </location>
</feature>
<name>A0A7Y3W5F8_9PROT</name>
<dbReference type="InterPro" id="IPR011008">
    <property type="entry name" value="Dimeric_a/b-barrel"/>
</dbReference>